<sequence length="419" mass="47004">MKIQELYDSRVTVVEEQKALNDLALAEKRDFTPEEQEKYDKMDANFVRITDEIKTAEAAEKRQLERTAEIEKREGLLKSHKAVAKTPPDGDTRDKKDNKDETRKAEYRDAFNAVLRNEMSMGEIRALQADSAVAGGFLVAPEDFIASLIKSLDNRVFIRGLATKYTVAKAESLGVPVLDNDPDDFDWTSEIKTGSEDSSMNFEKRDLFPHPLAKRIKISEKLVRVSLIPIDALVRERLSYKLGVTQEKAFFTGNGANKPLGIFTASASGISTDRDVSDGNTVSAITADNLINVKYSMESQYRMGCQWIFHRDLIKMIRKLKVPGTGDYIWKPGISADKSDTILDFPVNESEYAPNTLSTGKYVGILGDFSWYWIVDALSMQVKVLNELYAETAQIGYIGRLETDGMPVHEKAFARVTLA</sequence>
<organism evidence="5">
    <name type="scientific">viral metagenome</name>
    <dbReference type="NCBI Taxonomy" id="1070528"/>
    <lineage>
        <taxon>unclassified sequences</taxon>
        <taxon>metagenomes</taxon>
        <taxon>organismal metagenomes</taxon>
    </lineage>
</organism>
<evidence type="ECO:0000259" key="4">
    <source>
        <dbReference type="Pfam" id="PF05065"/>
    </source>
</evidence>
<gene>
    <name evidence="5" type="ORF">MM415A00769_0007</name>
</gene>
<proteinExistence type="predicted"/>
<evidence type="ECO:0000256" key="2">
    <source>
        <dbReference type="ARBA" id="ARBA00022844"/>
    </source>
</evidence>
<evidence type="ECO:0000256" key="3">
    <source>
        <dbReference type="SAM" id="MobiDB-lite"/>
    </source>
</evidence>
<feature type="compositionally biased region" description="Basic and acidic residues" evidence="3">
    <location>
        <begin position="88"/>
        <end position="103"/>
    </location>
</feature>
<feature type="domain" description="Phage capsid-like C-terminal" evidence="4">
    <location>
        <begin position="136"/>
        <end position="416"/>
    </location>
</feature>
<protein>
    <submittedName>
        <fullName evidence="5">Putative capsid protein</fullName>
    </submittedName>
</protein>
<dbReference type="NCBIfam" id="TIGR01554">
    <property type="entry name" value="major_cap_HK97"/>
    <property type="match status" value="1"/>
</dbReference>
<reference evidence="5" key="1">
    <citation type="submission" date="2020-03" db="EMBL/GenBank/DDBJ databases">
        <title>The deep terrestrial virosphere.</title>
        <authorList>
            <person name="Holmfeldt K."/>
            <person name="Nilsson E."/>
            <person name="Simone D."/>
            <person name="Lopez-Fernandez M."/>
            <person name="Wu X."/>
            <person name="de Brujin I."/>
            <person name="Lundin D."/>
            <person name="Andersson A."/>
            <person name="Bertilsson S."/>
            <person name="Dopson M."/>
        </authorList>
    </citation>
    <scope>NUCLEOTIDE SEQUENCE</scope>
    <source>
        <strain evidence="5">MM415A00769</strain>
    </source>
</reference>
<dbReference type="AlphaFoldDB" id="A0A6M3KDY5"/>
<dbReference type="GO" id="GO:0044423">
    <property type="term" value="C:virion component"/>
    <property type="evidence" value="ECO:0007669"/>
    <property type="project" value="UniProtKB-KW"/>
</dbReference>
<comment type="subcellular location">
    <subcellularLocation>
        <location evidence="1">Virion</location>
    </subcellularLocation>
</comment>
<accession>A0A6M3KDY5</accession>
<dbReference type="Pfam" id="PF05065">
    <property type="entry name" value="Phage_capsid"/>
    <property type="match status" value="1"/>
</dbReference>
<dbReference type="InterPro" id="IPR024455">
    <property type="entry name" value="Phage_capsid"/>
</dbReference>
<dbReference type="InterPro" id="IPR054612">
    <property type="entry name" value="Phage_capsid-like_C"/>
</dbReference>
<evidence type="ECO:0000256" key="1">
    <source>
        <dbReference type="ARBA" id="ARBA00004328"/>
    </source>
</evidence>
<keyword evidence="2" id="KW-0946">Virion</keyword>
<dbReference type="SUPFAM" id="SSF56563">
    <property type="entry name" value="Major capsid protein gp5"/>
    <property type="match status" value="1"/>
</dbReference>
<evidence type="ECO:0000313" key="5">
    <source>
        <dbReference type="EMBL" id="QJA80157.1"/>
    </source>
</evidence>
<dbReference type="EMBL" id="MT142409">
    <property type="protein sequence ID" value="QJA80157.1"/>
    <property type="molecule type" value="Genomic_DNA"/>
</dbReference>
<name>A0A6M3KDY5_9ZZZZ</name>
<feature type="region of interest" description="Disordered" evidence="3">
    <location>
        <begin position="76"/>
        <end position="103"/>
    </location>
</feature>